<dbReference type="EMBL" id="JAANNP010000003">
    <property type="protein sequence ID" value="NHC13931.1"/>
    <property type="molecule type" value="Genomic_DNA"/>
</dbReference>
<proteinExistence type="predicted"/>
<gene>
    <name evidence="1" type="ORF">G9H71_09060</name>
</gene>
<protein>
    <submittedName>
        <fullName evidence="1">Uncharacterized protein</fullName>
    </submittedName>
</protein>
<comment type="caution">
    <text evidence="1">The sequence shown here is derived from an EMBL/GenBank/DDBJ whole genome shotgun (WGS) entry which is preliminary data.</text>
</comment>
<accession>A0ABX0GSS5</accession>
<reference evidence="1 2" key="1">
    <citation type="submission" date="2020-03" db="EMBL/GenBank/DDBJ databases">
        <title>Two novel Motilibacter sp.</title>
        <authorList>
            <person name="Liu S."/>
        </authorList>
    </citation>
    <scope>NUCLEOTIDE SEQUENCE [LARGE SCALE GENOMIC DNA]</scope>
    <source>
        <strain evidence="1 2">E257</strain>
    </source>
</reference>
<dbReference type="Proteomes" id="UP000800981">
    <property type="component" value="Unassembled WGS sequence"/>
</dbReference>
<sequence>MRMDAVFVVPAAGPGRGTSRCAFVGRSPSAAPGLLASTVFSARSTTQDPDSDDPAPR</sequence>
<evidence type="ECO:0000313" key="2">
    <source>
        <dbReference type="Proteomes" id="UP000800981"/>
    </source>
</evidence>
<organism evidence="1 2">
    <name type="scientific">Motilibacter deserti</name>
    <dbReference type="NCBI Taxonomy" id="2714956"/>
    <lineage>
        <taxon>Bacteria</taxon>
        <taxon>Bacillati</taxon>
        <taxon>Actinomycetota</taxon>
        <taxon>Actinomycetes</taxon>
        <taxon>Motilibacterales</taxon>
        <taxon>Motilibacteraceae</taxon>
        <taxon>Motilibacter</taxon>
    </lineage>
</organism>
<name>A0ABX0GSS5_9ACTN</name>
<keyword evidence="2" id="KW-1185">Reference proteome</keyword>
<dbReference type="RefSeq" id="WP_231134462.1">
    <property type="nucleotide sequence ID" value="NZ_JAANNP010000003.1"/>
</dbReference>
<evidence type="ECO:0000313" key="1">
    <source>
        <dbReference type="EMBL" id="NHC13931.1"/>
    </source>
</evidence>